<comment type="caution">
    <text evidence="1">The sequence shown here is derived from an EMBL/GenBank/DDBJ whole genome shotgun (WGS) entry which is preliminary data.</text>
</comment>
<sequence length="132" mass="15676">MNYLESEIDEVLSTLRIEHKKLTTEEINSLIKALTRRFFTTENTTLDPMNFNETNSEYNSNFWKEITRRINKKNLTLIVYDTNYRAWEINTPQNIEYLIGETTGYPFWLTDRNLTFLIHLDDHDCVSSAEKG</sequence>
<evidence type="ECO:0000313" key="1">
    <source>
        <dbReference type="EMBL" id="MCD7041234.1"/>
    </source>
</evidence>
<reference evidence="1 2" key="1">
    <citation type="journal article" date="2022" name="Int. J. Syst. Evol. Microbiol.">
        <title>Pseudomonas petroselini sp. nov., a pathogen causing bacterial rot of parsley in Japan.</title>
        <authorList>
            <person name="Sawada H."/>
            <person name="Fujikawa T."/>
            <person name="Osada S."/>
            <person name="Satou M."/>
        </authorList>
    </citation>
    <scope>NUCLEOTIDE SEQUENCE [LARGE SCALE GENOMIC DNA]</scope>
    <source>
        <strain evidence="1 2">MAFF 311096</strain>
    </source>
</reference>
<keyword evidence="2" id="KW-1185">Reference proteome</keyword>
<protein>
    <submittedName>
        <fullName evidence="1">Uncharacterized protein</fullName>
    </submittedName>
</protein>
<organism evidence="1 2">
    <name type="scientific">Pseudomonas petroselini</name>
    <dbReference type="NCBI Taxonomy" id="2899822"/>
    <lineage>
        <taxon>Bacteria</taxon>
        <taxon>Pseudomonadati</taxon>
        <taxon>Pseudomonadota</taxon>
        <taxon>Gammaproteobacteria</taxon>
        <taxon>Pseudomonadales</taxon>
        <taxon>Pseudomonadaceae</taxon>
        <taxon>Pseudomonas</taxon>
    </lineage>
</organism>
<proteinExistence type="predicted"/>
<name>A0ABS8QZT7_9PSED</name>
<accession>A0ABS8QZT7</accession>
<dbReference type="EMBL" id="JAJOZI010000140">
    <property type="protein sequence ID" value="MCD7041234.1"/>
    <property type="molecule type" value="Genomic_DNA"/>
</dbReference>
<reference evidence="1 2" key="2">
    <citation type="journal article" date="2023" name="Plant Pathol.">
        <title>Dismantling and reorganizing Pseudomonas marginalis sensu#lato.</title>
        <authorList>
            <person name="Sawada H."/>
            <person name="Fujikawa T."/>
            <person name="Satou M."/>
        </authorList>
    </citation>
    <scope>NUCLEOTIDE SEQUENCE [LARGE SCALE GENOMIC DNA]</scope>
    <source>
        <strain evidence="1 2">MAFF 311096</strain>
    </source>
</reference>
<dbReference type="Proteomes" id="UP001154922">
    <property type="component" value="Unassembled WGS sequence"/>
</dbReference>
<evidence type="ECO:0000313" key="2">
    <source>
        <dbReference type="Proteomes" id="UP001154922"/>
    </source>
</evidence>
<gene>
    <name evidence="1" type="ORF">LRQ20_23350</name>
</gene>
<dbReference type="RefSeq" id="WP_231809426.1">
    <property type="nucleotide sequence ID" value="NZ_JAJOZG010000259.1"/>
</dbReference>